<protein>
    <submittedName>
        <fullName evidence="1">Uncharacterized protein</fullName>
    </submittedName>
</protein>
<gene>
    <name evidence="1" type="ORF">GCM10009775_18610</name>
</gene>
<sequence length="56" mass="6170">MRNDAALGSGTYRREAITTRGRREGVILVGLSHRAAAGWTAARTWRPDRDPPYGTT</sequence>
<keyword evidence="2" id="KW-1185">Reference proteome</keyword>
<comment type="caution">
    <text evidence="1">The sequence shown here is derived from an EMBL/GenBank/DDBJ whole genome shotgun (WGS) entry which is preliminary data.</text>
</comment>
<evidence type="ECO:0000313" key="2">
    <source>
        <dbReference type="Proteomes" id="UP001501343"/>
    </source>
</evidence>
<dbReference type="EMBL" id="BAAAOF010000003">
    <property type="protein sequence ID" value="GAA1926701.1"/>
    <property type="molecule type" value="Genomic_DNA"/>
</dbReference>
<organism evidence="1 2">
    <name type="scientific">Microbacterium aoyamense</name>
    <dbReference type="NCBI Taxonomy" id="344166"/>
    <lineage>
        <taxon>Bacteria</taxon>
        <taxon>Bacillati</taxon>
        <taxon>Actinomycetota</taxon>
        <taxon>Actinomycetes</taxon>
        <taxon>Micrococcales</taxon>
        <taxon>Microbacteriaceae</taxon>
        <taxon>Microbacterium</taxon>
    </lineage>
</organism>
<reference evidence="1 2" key="1">
    <citation type="journal article" date="2019" name="Int. J. Syst. Evol. Microbiol.">
        <title>The Global Catalogue of Microorganisms (GCM) 10K type strain sequencing project: providing services to taxonomists for standard genome sequencing and annotation.</title>
        <authorList>
            <consortium name="The Broad Institute Genomics Platform"/>
            <consortium name="The Broad Institute Genome Sequencing Center for Infectious Disease"/>
            <person name="Wu L."/>
            <person name="Ma J."/>
        </authorList>
    </citation>
    <scope>NUCLEOTIDE SEQUENCE [LARGE SCALE GENOMIC DNA]</scope>
    <source>
        <strain evidence="1 2">JCM 14900</strain>
    </source>
</reference>
<evidence type="ECO:0000313" key="1">
    <source>
        <dbReference type="EMBL" id="GAA1926701.1"/>
    </source>
</evidence>
<dbReference type="Proteomes" id="UP001501343">
    <property type="component" value="Unassembled WGS sequence"/>
</dbReference>
<name>A0ABN2PPW8_9MICO</name>
<proteinExistence type="predicted"/>
<accession>A0ABN2PPW8</accession>